<dbReference type="Proteomes" id="UP001326110">
    <property type="component" value="Chromosome"/>
</dbReference>
<evidence type="ECO:0000313" key="1">
    <source>
        <dbReference type="EMBL" id="WQH04503.1"/>
    </source>
</evidence>
<proteinExistence type="predicted"/>
<protein>
    <submittedName>
        <fullName evidence="1">Uncharacterized protein</fullName>
    </submittedName>
</protein>
<accession>A0ABZ0XYG3</accession>
<sequence length="132" mass="14443">MVSISASRQAITNPRQERIAFSADLTAFAPDFTESPFRTFIDSGNYNEATVVTDCGATIPKSQSYSPCNSEFGSVFIPTTITKAYVAGSKSADSMKEWRDPARNRVRYVDSPQYALNQAGVFQRLAEIAAAK</sequence>
<reference evidence="1 2" key="1">
    <citation type="submission" date="2023-11" db="EMBL/GenBank/DDBJ databases">
        <title>MicrobeMod: A computational toolkit for identifying prokaryotic methylation and restriction-modification with nanopore sequencing.</title>
        <authorList>
            <person name="Crits-Christoph A."/>
            <person name="Kang S.C."/>
            <person name="Lee H."/>
            <person name="Ostrov N."/>
        </authorList>
    </citation>
    <scope>NUCLEOTIDE SEQUENCE [LARGE SCALE GENOMIC DNA]</scope>
    <source>
        <strain evidence="1 2">ATCC 25935</strain>
    </source>
</reference>
<evidence type="ECO:0000313" key="2">
    <source>
        <dbReference type="Proteomes" id="UP001326110"/>
    </source>
</evidence>
<name>A0ABZ0XYG3_9BURK</name>
<dbReference type="EMBL" id="CP140152">
    <property type="protein sequence ID" value="WQH04503.1"/>
    <property type="molecule type" value="Genomic_DNA"/>
</dbReference>
<dbReference type="RefSeq" id="WP_019924074.1">
    <property type="nucleotide sequence ID" value="NZ_CP140152.1"/>
</dbReference>
<gene>
    <name evidence="1" type="ORF">SR858_26285</name>
</gene>
<keyword evidence="2" id="KW-1185">Reference proteome</keyword>
<organism evidence="1 2">
    <name type="scientific">Duganella zoogloeoides</name>
    <dbReference type="NCBI Taxonomy" id="75659"/>
    <lineage>
        <taxon>Bacteria</taxon>
        <taxon>Pseudomonadati</taxon>
        <taxon>Pseudomonadota</taxon>
        <taxon>Betaproteobacteria</taxon>
        <taxon>Burkholderiales</taxon>
        <taxon>Oxalobacteraceae</taxon>
        <taxon>Telluria group</taxon>
        <taxon>Duganella</taxon>
    </lineage>
</organism>